<organism evidence="1 2">
    <name type="scientific">Haliovirga abyssi</name>
    <dbReference type="NCBI Taxonomy" id="2996794"/>
    <lineage>
        <taxon>Bacteria</taxon>
        <taxon>Fusobacteriati</taxon>
        <taxon>Fusobacteriota</taxon>
        <taxon>Fusobacteriia</taxon>
        <taxon>Fusobacteriales</taxon>
        <taxon>Haliovirgaceae</taxon>
        <taxon>Haliovirga</taxon>
    </lineage>
</organism>
<evidence type="ECO:0008006" key="3">
    <source>
        <dbReference type="Google" id="ProtNLM"/>
    </source>
</evidence>
<dbReference type="KEGG" id="haby:HLVA_08180"/>
<dbReference type="AlphaFoldDB" id="A0AAU9DHN6"/>
<dbReference type="Proteomes" id="UP001321582">
    <property type="component" value="Chromosome"/>
</dbReference>
<dbReference type="EMBL" id="AP027059">
    <property type="protein sequence ID" value="BDU50249.1"/>
    <property type="molecule type" value="Genomic_DNA"/>
</dbReference>
<proteinExistence type="predicted"/>
<gene>
    <name evidence="1" type="ORF">HLVA_08180</name>
</gene>
<accession>A0AAU9DHN6</accession>
<dbReference type="RefSeq" id="WP_307905181.1">
    <property type="nucleotide sequence ID" value="NZ_AP027059.1"/>
</dbReference>
<protein>
    <recommendedName>
        <fullName evidence="3">50S ribosomal protein L29</fullName>
    </recommendedName>
</protein>
<sequence length="78" mass="9471">MKEKFEEILIKKEKELAYLKNNVQGFKSNGVLENRINRTKLNYRTKELTEEIKNIKSYLKRIDFVEKVRDYENNSRNS</sequence>
<reference evidence="1 2" key="1">
    <citation type="submission" date="2022-11" db="EMBL/GenBank/DDBJ databases">
        <title>Haliovirga abyssi gen. nov., sp. nov., a mesophilic fermentative bacterium isolated from the Iheya North hydrothermal field and the proposal of Haliovirgaceae fam. nov.</title>
        <authorList>
            <person name="Miyazaki U."/>
            <person name="Tame A."/>
            <person name="Miyazaki J."/>
            <person name="Takai K."/>
            <person name="Sawayama S."/>
            <person name="Kitajima M."/>
            <person name="Okamoto A."/>
            <person name="Nakagawa S."/>
        </authorList>
    </citation>
    <scope>NUCLEOTIDE SEQUENCE [LARGE SCALE GENOMIC DNA]</scope>
    <source>
        <strain evidence="1 2">IC12</strain>
    </source>
</reference>
<keyword evidence="2" id="KW-1185">Reference proteome</keyword>
<name>A0AAU9DHN6_9FUSO</name>
<evidence type="ECO:0000313" key="1">
    <source>
        <dbReference type="EMBL" id="BDU50249.1"/>
    </source>
</evidence>
<evidence type="ECO:0000313" key="2">
    <source>
        <dbReference type="Proteomes" id="UP001321582"/>
    </source>
</evidence>